<dbReference type="InterPro" id="IPR023187">
    <property type="entry name" value="Tscrpt_reg_MarR-type_CS"/>
</dbReference>
<dbReference type="PANTHER" id="PTHR33164:SF94">
    <property type="entry name" value="TRANSCRIPTIONAL REGULATORY PROTEIN-RELATED"/>
    <property type="match status" value="1"/>
</dbReference>
<dbReference type="InterPro" id="IPR036390">
    <property type="entry name" value="WH_DNA-bd_sf"/>
</dbReference>
<dbReference type="Proteomes" id="UP001501821">
    <property type="component" value="Unassembled WGS sequence"/>
</dbReference>
<feature type="domain" description="HTH marR-type" evidence="4">
    <location>
        <begin position="10"/>
        <end position="144"/>
    </location>
</feature>
<keyword evidence="1" id="KW-0805">Transcription regulation</keyword>
<evidence type="ECO:0000313" key="6">
    <source>
        <dbReference type="Proteomes" id="UP001501821"/>
    </source>
</evidence>
<dbReference type="EMBL" id="BAABAH010000026">
    <property type="protein sequence ID" value="GAA3836784.1"/>
    <property type="molecule type" value="Genomic_DNA"/>
</dbReference>
<dbReference type="SMART" id="SM00347">
    <property type="entry name" value="HTH_MARR"/>
    <property type="match status" value="1"/>
</dbReference>
<dbReference type="InterPro" id="IPR000835">
    <property type="entry name" value="HTH_MarR-typ"/>
</dbReference>
<dbReference type="InterPro" id="IPR036388">
    <property type="entry name" value="WH-like_DNA-bd_sf"/>
</dbReference>
<evidence type="ECO:0000256" key="2">
    <source>
        <dbReference type="ARBA" id="ARBA00023125"/>
    </source>
</evidence>
<name>A0ABP7J7W3_9ACTN</name>
<dbReference type="PANTHER" id="PTHR33164">
    <property type="entry name" value="TRANSCRIPTIONAL REGULATOR, MARR FAMILY"/>
    <property type="match status" value="1"/>
</dbReference>
<dbReference type="PROSITE" id="PS50995">
    <property type="entry name" value="HTH_MARR_2"/>
    <property type="match status" value="1"/>
</dbReference>
<reference evidence="6" key="1">
    <citation type="journal article" date="2019" name="Int. J. Syst. Evol. Microbiol.">
        <title>The Global Catalogue of Microorganisms (GCM) 10K type strain sequencing project: providing services to taxonomists for standard genome sequencing and annotation.</title>
        <authorList>
            <consortium name="The Broad Institute Genomics Platform"/>
            <consortium name="The Broad Institute Genome Sequencing Center for Infectious Disease"/>
            <person name="Wu L."/>
            <person name="Ma J."/>
        </authorList>
    </citation>
    <scope>NUCLEOTIDE SEQUENCE [LARGE SCALE GENOMIC DNA]</scope>
    <source>
        <strain evidence="6">JCM 16953</strain>
    </source>
</reference>
<evidence type="ECO:0000259" key="4">
    <source>
        <dbReference type="PROSITE" id="PS50995"/>
    </source>
</evidence>
<dbReference type="Gene3D" id="1.10.10.10">
    <property type="entry name" value="Winged helix-like DNA-binding domain superfamily/Winged helix DNA-binding domain"/>
    <property type="match status" value="1"/>
</dbReference>
<accession>A0ABP7J7W3</accession>
<organism evidence="5 6">
    <name type="scientific">Nocardioides panacisoli</name>
    <dbReference type="NCBI Taxonomy" id="627624"/>
    <lineage>
        <taxon>Bacteria</taxon>
        <taxon>Bacillati</taxon>
        <taxon>Actinomycetota</taxon>
        <taxon>Actinomycetes</taxon>
        <taxon>Propionibacteriales</taxon>
        <taxon>Nocardioidaceae</taxon>
        <taxon>Nocardioides</taxon>
    </lineage>
</organism>
<dbReference type="SUPFAM" id="SSF46785">
    <property type="entry name" value="Winged helix' DNA-binding domain"/>
    <property type="match status" value="1"/>
</dbReference>
<evidence type="ECO:0000256" key="1">
    <source>
        <dbReference type="ARBA" id="ARBA00023015"/>
    </source>
</evidence>
<protein>
    <recommendedName>
        <fullName evidence="4">HTH marR-type domain-containing protein</fullName>
    </recommendedName>
</protein>
<dbReference type="InterPro" id="IPR039422">
    <property type="entry name" value="MarR/SlyA-like"/>
</dbReference>
<dbReference type="Pfam" id="PF12802">
    <property type="entry name" value="MarR_2"/>
    <property type="match status" value="1"/>
</dbReference>
<sequence length="167" mass="17911">MVRVQAMSGKPVLAEEVMAASRVITAAVVRSLSAVDQKLTVPQLRVLVMVSAAQGLSVNAVAQGLGVNASNASRTCERLVTSGLVFREESADDRRRVVLNLSPAGKRLVDSVMKVRRNELLGVVARMAPADRRTLAESLRAFNVAAAMSEGQDSPDHPDQHLLAWLD</sequence>
<keyword evidence="2" id="KW-0238">DNA-binding</keyword>
<proteinExistence type="predicted"/>
<evidence type="ECO:0000313" key="5">
    <source>
        <dbReference type="EMBL" id="GAA3836784.1"/>
    </source>
</evidence>
<dbReference type="PROSITE" id="PS01117">
    <property type="entry name" value="HTH_MARR_1"/>
    <property type="match status" value="1"/>
</dbReference>
<keyword evidence="6" id="KW-1185">Reference proteome</keyword>
<evidence type="ECO:0000256" key="3">
    <source>
        <dbReference type="ARBA" id="ARBA00023163"/>
    </source>
</evidence>
<gene>
    <name evidence="5" type="ORF">GCM10022242_41760</name>
</gene>
<comment type="caution">
    <text evidence="5">The sequence shown here is derived from an EMBL/GenBank/DDBJ whole genome shotgun (WGS) entry which is preliminary data.</text>
</comment>
<keyword evidence="3" id="KW-0804">Transcription</keyword>